<comment type="similarity">
    <text evidence="1 3">Belongs to the enoyl-CoA hydratase/isomerase family.</text>
</comment>
<dbReference type="InterPro" id="IPR029045">
    <property type="entry name" value="ClpP/crotonase-like_dom_sf"/>
</dbReference>
<dbReference type="PANTHER" id="PTHR11941">
    <property type="entry name" value="ENOYL-COA HYDRATASE-RELATED"/>
    <property type="match status" value="1"/>
</dbReference>
<protein>
    <submittedName>
        <fullName evidence="4">Enoyl-CoA hydratase-related protein</fullName>
    </submittedName>
</protein>
<sequence>MTSTASDNDPILLTSTPAPGVMLLQLNRPHKLNALSLELLGALQRALTSAERNDDIKCVILTGSGRAFCAGADISDMGRGIGAYEDPRRLAAQDAISAFSKPLIAAINGYVLGGGLELAMTCDIAIAAEDAKLGLPEINLGAFPGDGGTQRLPRIIGKSLAMQMILTGEAISASEARRIGLVSEVTASDELLPRALGLATIIAGKSPQAVRIAKQAVLNAFDMPLSAGLKFERTATAAVFATEDRAEAIRAFTEKRAPVFKGR</sequence>
<dbReference type="Gene3D" id="3.90.226.10">
    <property type="entry name" value="2-enoyl-CoA Hydratase, Chain A, domain 1"/>
    <property type="match status" value="1"/>
</dbReference>
<dbReference type="Pfam" id="PF00378">
    <property type="entry name" value="ECH_1"/>
    <property type="match status" value="1"/>
</dbReference>
<evidence type="ECO:0000256" key="2">
    <source>
        <dbReference type="ARBA" id="ARBA00023239"/>
    </source>
</evidence>
<accession>A0ABU9QJ00</accession>
<gene>
    <name evidence="4" type="ORF">V4C55_25405</name>
</gene>
<comment type="caution">
    <text evidence="4">The sequence shown here is derived from an EMBL/GenBank/DDBJ whole genome shotgun (WGS) entry which is preliminary data.</text>
</comment>
<dbReference type="CDD" id="cd06558">
    <property type="entry name" value="crotonase-like"/>
    <property type="match status" value="1"/>
</dbReference>
<dbReference type="RefSeq" id="WP_201656553.1">
    <property type="nucleotide sequence ID" value="NZ_CAJHCS010000025.1"/>
</dbReference>
<dbReference type="InterPro" id="IPR018376">
    <property type="entry name" value="Enoyl-CoA_hyd/isom_CS"/>
</dbReference>
<dbReference type="Gene3D" id="1.10.12.10">
    <property type="entry name" value="Lyase 2-enoyl-coa Hydratase, Chain A, domain 2"/>
    <property type="match status" value="1"/>
</dbReference>
<evidence type="ECO:0000313" key="4">
    <source>
        <dbReference type="EMBL" id="MEM5289075.1"/>
    </source>
</evidence>
<reference evidence="4 5" key="1">
    <citation type="submission" date="2024-01" db="EMBL/GenBank/DDBJ databases">
        <title>The diversity of rhizobia nodulating Mimosa spp. in eleven states of Brazil covering several biomes is determined by host plant, location, and edaphic factors.</title>
        <authorList>
            <person name="Rouws L."/>
            <person name="Barauna A."/>
            <person name="Beukes C."/>
            <person name="De Faria S.M."/>
            <person name="Gross E."/>
            <person name="Dos Reis Junior F.B."/>
            <person name="Simon M."/>
            <person name="Maluk M."/>
            <person name="Odee D.W."/>
            <person name="Kenicer G."/>
            <person name="Young J.P.W."/>
            <person name="Reis V.M."/>
            <person name="Zilli J."/>
            <person name="James E.K."/>
        </authorList>
    </citation>
    <scope>NUCLEOTIDE SEQUENCE [LARGE SCALE GENOMIC DNA]</scope>
    <source>
        <strain evidence="4 5">JPY77</strain>
    </source>
</reference>
<dbReference type="Proteomes" id="UP001494588">
    <property type="component" value="Unassembled WGS sequence"/>
</dbReference>
<evidence type="ECO:0000256" key="3">
    <source>
        <dbReference type="RuleBase" id="RU003707"/>
    </source>
</evidence>
<name>A0ABU9QJ00_9BURK</name>
<organism evidence="4 5">
    <name type="scientific">Paraburkholderia sabiae</name>
    <dbReference type="NCBI Taxonomy" id="273251"/>
    <lineage>
        <taxon>Bacteria</taxon>
        <taxon>Pseudomonadati</taxon>
        <taxon>Pseudomonadota</taxon>
        <taxon>Betaproteobacteria</taxon>
        <taxon>Burkholderiales</taxon>
        <taxon>Burkholderiaceae</taxon>
        <taxon>Paraburkholderia</taxon>
    </lineage>
</organism>
<dbReference type="EMBL" id="JAZHGC010000023">
    <property type="protein sequence ID" value="MEM5289075.1"/>
    <property type="molecule type" value="Genomic_DNA"/>
</dbReference>
<keyword evidence="2" id="KW-0456">Lyase</keyword>
<evidence type="ECO:0000256" key="1">
    <source>
        <dbReference type="ARBA" id="ARBA00005254"/>
    </source>
</evidence>
<evidence type="ECO:0000313" key="5">
    <source>
        <dbReference type="Proteomes" id="UP001494588"/>
    </source>
</evidence>
<proteinExistence type="inferred from homology"/>
<dbReference type="PROSITE" id="PS00166">
    <property type="entry name" value="ENOYL_COA_HYDRATASE"/>
    <property type="match status" value="1"/>
</dbReference>
<dbReference type="InterPro" id="IPR014748">
    <property type="entry name" value="Enoyl-CoA_hydra_C"/>
</dbReference>
<keyword evidence="5" id="KW-1185">Reference proteome</keyword>
<dbReference type="InterPro" id="IPR001753">
    <property type="entry name" value="Enoyl-CoA_hydra/iso"/>
</dbReference>
<dbReference type="SUPFAM" id="SSF52096">
    <property type="entry name" value="ClpP/crotonase"/>
    <property type="match status" value="1"/>
</dbReference>
<dbReference type="PANTHER" id="PTHR11941:SF54">
    <property type="entry name" value="ENOYL-COA HYDRATASE, MITOCHONDRIAL"/>
    <property type="match status" value="1"/>
</dbReference>